<evidence type="ECO:0000313" key="3">
    <source>
        <dbReference type="Proteomes" id="UP000501648"/>
    </source>
</evidence>
<evidence type="ECO:0000313" key="2">
    <source>
        <dbReference type="EMBL" id="QJQ03435.1"/>
    </source>
</evidence>
<organism evidence="2 3">
    <name type="scientific">Herbaspirillum rubrisubalbicans Os34</name>
    <dbReference type="NCBI Taxonomy" id="1235827"/>
    <lineage>
        <taxon>Bacteria</taxon>
        <taxon>Pseudomonadati</taxon>
        <taxon>Pseudomonadota</taxon>
        <taxon>Betaproteobacteria</taxon>
        <taxon>Burkholderiales</taxon>
        <taxon>Oxalobacteraceae</taxon>
        <taxon>Herbaspirillum</taxon>
    </lineage>
</organism>
<dbReference type="AlphaFoldDB" id="A0A6M3ZXM8"/>
<reference evidence="2 3" key="1">
    <citation type="journal article" date="2012" name="J. Bacteriol.">
        <title>Genome sequence of the pathogenic Herbaspirillum seropedicae strain Os34, isolated from rice roots.</title>
        <authorList>
            <person name="Ye W."/>
            <person name="Ye S."/>
            <person name="Liu J."/>
            <person name="Chang S."/>
            <person name="Chen M."/>
            <person name="Zhu B."/>
            <person name="Guo L."/>
            <person name="An Q."/>
        </authorList>
    </citation>
    <scope>NUCLEOTIDE SEQUENCE [LARGE SCALE GENOMIC DNA]</scope>
    <source>
        <strain evidence="2 3">Os34</strain>
    </source>
</reference>
<gene>
    <name evidence="2" type="ORF">C798_25320</name>
</gene>
<feature type="domain" description="HNH nuclease" evidence="1">
    <location>
        <begin position="38"/>
        <end position="117"/>
    </location>
</feature>
<sequence length="303" mass="34583">MNRFAPLEWTNQDNELLANVRNLSFTDGWSTDHAEVQAFRNRMLHLQRWRCAYCRAPIENNANGYRELDHIVPKAANGALPRRLVSNEFKDRRVTPGYPHLMYEPMNLALACKLCNTAKGSFDAYMDRSRPQKPKYPNQENFTEEICWYNPHFHAYHEHIEKTLNCNFIQKSPHGDFTIRACKLDDAEQLKKIFQSRALALAGRADSLKELLNSLAAAVESAVIGPDQANQVLRDELGIPAAKAEPLFARWYDSHMERTSMPKLAKAQAAYTDVVGNIDENGGLDAVEHVSEIFHRWMAARQG</sequence>
<keyword evidence="2" id="KW-0540">Nuclease</keyword>
<dbReference type="SMART" id="SM00507">
    <property type="entry name" value="HNHc"/>
    <property type="match status" value="1"/>
</dbReference>
<name>A0A6M3ZXM8_9BURK</name>
<protein>
    <submittedName>
        <fullName evidence="2">HNH endonuclease</fullName>
    </submittedName>
</protein>
<dbReference type="Proteomes" id="UP000501648">
    <property type="component" value="Chromosome"/>
</dbReference>
<keyword evidence="2" id="KW-0378">Hydrolase</keyword>
<dbReference type="Gene3D" id="1.10.30.50">
    <property type="match status" value="1"/>
</dbReference>
<keyword evidence="2" id="KW-0255">Endonuclease</keyword>
<dbReference type="InterPro" id="IPR003615">
    <property type="entry name" value="HNH_nuc"/>
</dbReference>
<evidence type="ECO:0000259" key="1">
    <source>
        <dbReference type="SMART" id="SM00507"/>
    </source>
</evidence>
<accession>A0A6M3ZXM8</accession>
<dbReference type="GO" id="GO:0004519">
    <property type="term" value="F:endonuclease activity"/>
    <property type="evidence" value="ECO:0007669"/>
    <property type="project" value="UniProtKB-KW"/>
</dbReference>
<proteinExistence type="predicted"/>
<dbReference type="CDD" id="cd00085">
    <property type="entry name" value="HNHc"/>
    <property type="match status" value="1"/>
</dbReference>
<dbReference type="RefSeq" id="WP_081584614.1">
    <property type="nucleotide sequence ID" value="NZ_CP008956.1"/>
</dbReference>
<dbReference type="EMBL" id="CP008956">
    <property type="protein sequence ID" value="QJQ03435.1"/>
    <property type="molecule type" value="Genomic_DNA"/>
</dbReference>